<evidence type="ECO:0000256" key="1">
    <source>
        <dbReference type="SAM" id="MobiDB-lite"/>
    </source>
</evidence>
<feature type="region of interest" description="Disordered" evidence="1">
    <location>
        <begin position="1"/>
        <end position="43"/>
    </location>
</feature>
<evidence type="ECO:0000313" key="2">
    <source>
        <dbReference type="EMBL" id="TNN40377.1"/>
    </source>
</evidence>
<feature type="compositionally biased region" description="Basic and acidic residues" evidence="1">
    <location>
        <begin position="28"/>
        <end position="40"/>
    </location>
</feature>
<feature type="region of interest" description="Disordered" evidence="1">
    <location>
        <begin position="58"/>
        <end position="77"/>
    </location>
</feature>
<evidence type="ECO:0000313" key="3">
    <source>
        <dbReference type="Proteomes" id="UP000314294"/>
    </source>
</evidence>
<dbReference type="EMBL" id="SRLO01001195">
    <property type="protein sequence ID" value="TNN40377.1"/>
    <property type="molecule type" value="Genomic_DNA"/>
</dbReference>
<name>A0A4Z2FGN6_9TELE</name>
<proteinExistence type="predicted"/>
<comment type="caution">
    <text evidence="2">The sequence shown here is derived from an EMBL/GenBank/DDBJ whole genome shotgun (WGS) entry which is preliminary data.</text>
</comment>
<feature type="compositionally biased region" description="Low complexity" evidence="1">
    <location>
        <begin position="64"/>
        <end position="75"/>
    </location>
</feature>
<sequence>MPRRASSAVSREQQTERRREGVNAGWEPRPRRPGRLEKKTSRIKATRSFFVELNRRAAVDSHKTSPPSSYPPTLSQRGERLSDCSALASSSESMKTRLVWHDASCRWLSSTGPKHTARFWHVILFTSWHDATSFRPTVCSVSAWSFSQPAGPMRSGLVAMHSNTASYSCLVIRG</sequence>
<reference evidence="2 3" key="1">
    <citation type="submission" date="2019-03" db="EMBL/GenBank/DDBJ databases">
        <title>First draft genome of Liparis tanakae, snailfish: a comprehensive survey of snailfish specific genes.</title>
        <authorList>
            <person name="Kim W."/>
            <person name="Song I."/>
            <person name="Jeong J.-H."/>
            <person name="Kim D."/>
            <person name="Kim S."/>
            <person name="Ryu S."/>
            <person name="Song J.Y."/>
            <person name="Lee S.K."/>
        </authorList>
    </citation>
    <scope>NUCLEOTIDE SEQUENCE [LARGE SCALE GENOMIC DNA]</scope>
    <source>
        <tissue evidence="2">Muscle</tissue>
    </source>
</reference>
<dbReference type="Proteomes" id="UP000314294">
    <property type="component" value="Unassembled WGS sequence"/>
</dbReference>
<protein>
    <submittedName>
        <fullName evidence="2">Uncharacterized protein</fullName>
    </submittedName>
</protein>
<gene>
    <name evidence="2" type="ORF">EYF80_049466</name>
</gene>
<dbReference type="AlphaFoldDB" id="A0A4Z2FGN6"/>
<organism evidence="2 3">
    <name type="scientific">Liparis tanakae</name>
    <name type="common">Tanaka's snailfish</name>
    <dbReference type="NCBI Taxonomy" id="230148"/>
    <lineage>
        <taxon>Eukaryota</taxon>
        <taxon>Metazoa</taxon>
        <taxon>Chordata</taxon>
        <taxon>Craniata</taxon>
        <taxon>Vertebrata</taxon>
        <taxon>Euteleostomi</taxon>
        <taxon>Actinopterygii</taxon>
        <taxon>Neopterygii</taxon>
        <taxon>Teleostei</taxon>
        <taxon>Neoteleostei</taxon>
        <taxon>Acanthomorphata</taxon>
        <taxon>Eupercaria</taxon>
        <taxon>Perciformes</taxon>
        <taxon>Cottioidei</taxon>
        <taxon>Cottales</taxon>
        <taxon>Liparidae</taxon>
        <taxon>Liparis</taxon>
    </lineage>
</organism>
<keyword evidence="3" id="KW-1185">Reference proteome</keyword>
<accession>A0A4Z2FGN6</accession>